<proteinExistence type="predicted"/>
<keyword evidence="3" id="KW-1185">Reference proteome</keyword>
<accession>A0AAP2DNZ2</accession>
<feature type="transmembrane region" description="Helical" evidence="1">
    <location>
        <begin position="227"/>
        <end position="245"/>
    </location>
</feature>
<name>A0AAP2DNZ2_9BACT</name>
<evidence type="ECO:0000313" key="3">
    <source>
        <dbReference type="Proteomes" id="UP001319200"/>
    </source>
</evidence>
<gene>
    <name evidence="2" type="ORF">KK083_23570</name>
</gene>
<feature type="transmembrane region" description="Helical" evidence="1">
    <location>
        <begin position="71"/>
        <end position="94"/>
    </location>
</feature>
<protein>
    <submittedName>
        <fullName evidence="2">Uncharacterized protein</fullName>
    </submittedName>
</protein>
<dbReference type="EMBL" id="JAHESF010000031">
    <property type="protein sequence ID" value="MBT1699886.1"/>
    <property type="molecule type" value="Genomic_DNA"/>
</dbReference>
<sequence length="356" mass="40615">MATIPLHHKILSCLLAGVVSGFSFHRIANRFAAHWIPPAIMALLGLMLIAGALLYVPVWQRRENRQTIDSVSTLAFWQGVIRFALAFDLSMFGWQKIAGGFQFFTPMAMLDEPFSTLSLEWLTWSYFGRSYPMIVSVAIFQIAGAYLLLFRRTRLIGIFILLPVLLNILLIDIFYKLHPWVAIHAVVLITAIVYLLLSEYDRLRAFFLSRDGGDLPVVRLKGSTKNVLRIALVITPMLLIIPYKIRNRTPEIMGKYVVQKISINNEDRTADMYCDSVLTVVYFDVANECVFEFRDYRQRTFGSFDHQSQGQLQISWRHPQGISPMEGTLSLAGGRRWKLSGKTGNDLFEADLEKVK</sequence>
<feature type="transmembrane region" description="Helical" evidence="1">
    <location>
        <begin position="39"/>
        <end position="59"/>
    </location>
</feature>
<comment type="caution">
    <text evidence="2">The sequence shown here is derived from an EMBL/GenBank/DDBJ whole genome shotgun (WGS) entry which is preliminary data.</text>
</comment>
<evidence type="ECO:0000256" key="1">
    <source>
        <dbReference type="SAM" id="Phobius"/>
    </source>
</evidence>
<feature type="transmembrane region" description="Helical" evidence="1">
    <location>
        <begin position="131"/>
        <end position="149"/>
    </location>
</feature>
<reference evidence="2 3" key="1">
    <citation type="submission" date="2021-05" db="EMBL/GenBank/DDBJ databases">
        <title>A Polyphasic approach of four new species of the genus Ohtaekwangia: Ohtaekwangia histidinii sp. nov., Ohtaekwangia cretensis sp. nov., Ohtaekwangia indiensis sp. nov., Ohtaekwangia reichenbachii sp. nov. from diverse environment.</title>
        <authorList>
            <person name="Octaviana S."/>
        </authorList>
    </citation>
    <scope>NUCLEOTIDE SEQUENCE [LARGE SCALE GENOMIC DNA]</scope>
    <source>
        <strain evidence="2 3">PWU4</strain>
    </source>
</reference>
<feature type="transmembrane region" description="Helical" evidence="1">
    <location>
        <begin position="181"/>
        <end position="197"/>
    </location>
</feature>
<dbReference type="AlphaFoldDB" id="A0AAP2DNZ2"/>
<dbReference type="Proteomes" id="UP001319200">
    <property type="component" value="Unassembled WGS sequence"/>
</dbReference>
<keyword evidence="1" id="KW-1133">Transmembrane helix</keyword>
<feature type="transmembrane region" description="Helical" evidence="1">
    <location>
        <begin position="156"/>
        <end position="175"/>
    </location>
</feature>
<keyword evidence="1" id="KW-0812">Transmembrane</keyword>
<evidence type="ECO:0000313" key="2">
    <source>
        <dbReference type="EMBL" id="MBT1699886.1"/>
    </source>
</evidence>
<keyword evidence="1" id="KW-0472">Membrane</keyword>
<organism evidence="2 3">
    <name type="scientific">Chryseosolibacter histidini</name>
    <dbReference type="NCBI Taxonomy" id="2782349"/>
    <lineage>
        <taxon>Bacteria</taxon>
        <taxon>Pseudomonadati</taxon>
        <taxon>Bacteroidota</taxon>
        <taxon>Cytophagia</taxon>
        <taxon>Cytophagales</taxon>
        <taxon>Chryseotaleaceae</taxon>
        <taxon>Chryseosolibacter</taxon>
    </lineage>
</organism>
<dbReference type="RefSeq" id="WP_254168116.1">
    <property type="nucleotide sequence ID" value="NZ_JAHESF010000031.1"/>
</dbReference>